<dbReference type="Proteomes" id="UP000193827">
    <property type="component" value="Unassembled WGS sequence"/>
</dbReference>
<sequence>MFQSVKPKSSIQSAVSIVELVYHSVVRDVRKGHGNAFVALGLNMVQAISLLLVFYLVFTVLGLKGARLRGDFLLYMLSGIFLYLTHIKALGAVVGAEGPSSPMMQHAPMNTIIAIAAAAIGALYLQVLSLFVILFAYHVAFTPFEVAQPLPAFGMLLVGWFTGVAVGIVLLAIKPWFPGFVGVFTTVYQRANMIASGKMFVANSLPTFMLNMFDWNPLFHAIDQCRGFVFINYSPHNSSVSYPIYVGLVLLIIGLMGEFYTRQYASSSWNARR</sequence>
<proteinExistence type="predicted"/>
<feature type="transmembrane region" description="Helical" evidence="1">
    <location>
        <begin position="112"/>
        <end position="140"/>
    </location>
</feature>
<keyword evidence="1" id="KW-1133">Transmembrane helix</keyword>
<evidence type="ECO:0000313" key="2">
    <source>
        <dbReference type="EMBL" id="SLN42833.1"/>
    </source>
</evidence>
<evidence type="ECO:0000313" key="3">
    <source>
        <dbReference type="Proteomes" id="UP000193827"/>
    </source>
</evidence>
<accession>A0A1Y5SKE6</accession>
<dbReference type="OrthoDB" id="7835223at2"/>
<keyword evidence="3" id="KW-1185">Reference proteome</keyword>
<name>A0A1Y5SKE6_9RHOB</name>
<protein>
    <submittedName>
        <fullName evidence="2">Uncharacterized protein</fullName>
    </submittedName>
</protein>
<gene>
    <name evidence="2" type="ORF">PEL8287_02132</name>
</gene>
<dbReference type="EMBL" id="FWFL01000005">
    <property type="protein sequence ID" value="SLN42833.1"/>
    <property type="molecule type" value="Genomic_DNA"/>
</dbReference>
<dbReference type="AlphaFoldDB" id="A0A1Y5SKE6"/>
<keyword evidence="1" id="KW-0812">Transmembrane</keyword>
<feature type="transmembrane region" description="Helical" evidence="1">
    <location>
        <begin position="152"/>
        <end position="173"/>
    </location>
</feature>
<reference evidence="2 3" key="1">
    <citation type="submission" date="2017-03" db="EMBL/GenBank/DDBJ databases">
        <authorList>
            <person name="Afonso C.L."/>
            <person name="Miller P.J."/>
            <person name="Scott M.A."/>
            <person name="Spackman E."/>
            <person name="Goraichik I."/>
            <person name="Dimitrov K.M."/>
            <person name="Suarez D.L."/>
            <person name="Swayne D.E."/>
        </authorList>
    </citation>
    <scope>NUCLEOTIDE SEQUENCE [LARGE SCALE GENOMIC DNA]</scope>
    <source>
        <strain evidence="2 3">CECT 8287</strain>
    </source>
</reference>
<dbReference type="RefSeq" id="WP_085892368.1">
    <property type="nucleotide sequence ID" value="NZ_FWFL01000005.1"/>
</dbReference>
<feature type="transmembrane region" description="Helical" evidence="1">
    <location>
        <begin position="242"/>
        <end position="260"/>
    </location>
</feature>
<evidence type="ECO:0000256" key="1">
    <source>
        <dbReference type="SAM" id="Phobius"/>
    </source>
</evidence>
<organism evidence="2 3">
    <name type="scientific">Roseovarius litorisediminis</name>
    <dbReference type="NCBI Taxonomy" id="1312363"/>
    <lineage>
        <taxon>Bacteria</taxon>
        <taxon>Pseudomonadati</taxon>
        <taxon>Pseudomonadota</taxon>
        <taxon>Alphaproteobacteria</taxon>
        <taxon>Rhodobacterales</taxon>
        <taxon>Roseobacteraceae</taxon>
        <taxon>Roseovarius</taxon>
    </lineage>
</organism>
<keyword evidence="1" id="KW-0472">Membrane</keyword>
<feature type="transmembrane region" description="Helical" evidence="1">
    <location>
        <begin position="36"/>
        <end position="60"/>
    </location>
</feature>
<feature type="transmembrane region" description="Helical" evidence="1">
    <location>
        <begin position="72"/>
        <end position="92"/>
    </location>
</feature>